<feature type="chain" id="PRO_5046072321" description="Lipoprotein" evidence="1">
    <location>
        <begin position="21"/>
        <end position="203"/>
    </location>
</feature>
<reference evidence="2 3" key="1">
    <citation type="submission" date="2019-11" db="EMBL/GenBank/DDBJ databases">
        <authorList>
            <person name="Ay H."/>
        </authorList>
    </citation>
    <scope>NUCLEOTIDE SEQUENCE [LARGE SCALE GENOMIC DNA]</scope>
    <source>
        <strain evidence="2 3">BG9H</strain>
    </source>
</reference>
<proteinExistence type="predicted"/>
<keyword evidence="3" id="KW-1185">Reference proteome</keyword>
<dbReference type="RefSeq" id="WP_219691686.1">
    <property type="nucleotide sequence ID" value="NZ_WMBF01000480.1"/>
</dbReference>
<organism evidence="2 3">
    <name type="scientific">Streptomyces anatolicus</name>
    <dbReference type="NCBI Taxonomy" id="2675858"/>
    <lineage>
        <taxon>Bacteria</taxon>
        <taxon>Bacillati</taxon>
        <taxon>Actinomycetota</taxon>
        <taxon>Actinomycetes</taxon>
        <taxon>Kitasatosporales</taxon>
        <taxon>Streptomycetaceae</taxon>
        <taxon>Streptomyces</taxon>
    </lineage>
</organism>
<keyword evidence="1" id="KW-0732">Signal</keyword>
<protein>
    <recommendedName>
        <fullName evidence="4">Lipoprotein</fullName>
    </recommendedName>
</protein>
<evidence type="ECO:0008006" key="4">
    <source>
        <dbReference type="Google" id="ProtNLM"/>
    </source>
</evidence>
<feature type="signal peptide" evidence="1">
    <location>
        <begin position="1"/>
        <end position="20"/>
    </location>
</feature>
<dbReference type="EMBL" id="WMBF01000480">
    <property type="protein sequence ID" value="MBW5425303.1"/>
    <property type="molecule type" value="Genomic_DNA"/>
</dbReference>
<evidence type="ECO:0000313" key="3">
    <source>
        <dbReference type="Proteomes" id="UP001197114"/>
    </source>
</evidence>
<comment type="caution">
    <text evidence="2">The sequence shown here is derived from an EMBL/GenBank/DDBJ whole genome shotgun (WGS) entry which is preliminary data.</text>
</comment>
<evidence type="ECO:0000313" key="2">
    <source>
        <dbReference type="EMBL" id="MBW5425303.1"/>
    </source>
</evidence>
<evidence type="ECO:0000256" key="1">
    <source>
        <dbReference type="SAM" id="SignalP"/>
    </source>
</evidence>
<sequence>MNGRRIRAAAATAVLAAALAGCGIRSTEVPTDFGPAPSRVPCVMSGSSIASQSGSGVPVEVFLVCAAQLVSVDRTVRVRENEADETVTDRVRIAQSLLDELAAPPSDPEKQAGLATDVRAGARVSGPADGDPEDTLRFSTPPEDLSAFALAQIVCTLADSAAAAEDHTVIMGGPADDPLRRYTCTPEVRSRPGTVALPTETVK</sequence>
<accession>A0ABS6YV42</accession>
<dbReference type="Proteomes" id="UP001197114">
    <property type="component" value="Unassembled WGS sequence"/>
</dbReference>
<name>A0ABS6YV42_9ACTN</name>
<gene>
    <name evidence="2" type="ORF">GKQ77_27705</name>
</gene>
<dbReference type="PROSITE" id="PS51257">
    <property type="entry name" value="PROKAR_LIPOPROTEIN"/>
    <property type="match status" value="1"/>
</dbReference>